<accession>A0A1N7K1X2</accession>
<organism evidence="2 3">
    <name type="scientific">Phaeovulum vinaykumarii</name>
    <dbReference type="NCBI Taxonomy" id="407234"/>
    <lineage>
        <taxon>Bacteria</taxon>
        <taxon>Pseudomonadati</taxon>
        <taxon>Pseudomonadota</taxon>
        <taxon>Alphaproteobacteria</taxon>
        <taxon>Rhodobacterales</taxon>
        <taxon>Paracoccaceae</taxon>
        <taxon>Phaeovulum</taxon>
    </lineage>
</organism>
<reference evidence="3" key="1">
    <citation type="submission" date="2017-01" db="EMBL/GenBank/DDBJ databases">
        <authorList>
            <person name="Varghese N."/>
            <person name="Submissions S."/>
        </authorList>
    </citation>
    <scope>NUCLEOTIDE SEQUENCE [LARGE SCALE GENOMIC DNA]</scope>
    <source>
        <strain evidence="3">DSM 18714</strain>
    </source>
</reference>
<feature type="transmembrane region" description="Helical" evidence="1">
    <location>
        <begin position="7"/>
        <end position="25"/>
    </location>
</feature>
<dbReference type="EMBL" id="FTOM01000001">
    <property type="protein sequence ID" value="SIS55561.1"/>
    <property type="molecule type" value="Genomic_DNA"/>
</dbReference>
<evidence type="ECO:0000256" key="1">
    <source>
        <dbReference type="SAM" id="Phobius"/>
    </source>
</evidence>
<dbReference type="AlphaFoldDB" id="A0A1N7K1X2"/>
<keyword evidence="1" id="KW-1133">Transmembrane helix</keyword>
<name>A0A1N7K1X2_9RHOB</name>
<keyword evidence="1" id="KW-0472">Membrane</keyword>
<dbReference type="STRING" id="407234.SAMN05421795_101540"/>
<evidence type="ECO:0000313" key="3">
    <source>
        <dbReference type="Proteomes" id="UP000186098"/>
    </source>
</evidence>
<dbReference type="RefSeq" id="WP_235816182.1">
    <property type="nucleotide sequence ID" value="NZ_FTOM01000001.1"/>
</dbReference>
<keyword evidence="3" id="KW-1185">Reference proteome</keyword>
<sequence length="215" mass="24648">MWTAIKWTLVGIVVVVFGGLLSYTLPSHDVVRVQETYNRLTTISSSNAMFYASSDRTETGPEQRDIYFIRGVFPDEKVKVYRNEDTGWIWPPYFKLDSSNLQAEAANLASTRDAPQWVVITYYGWRIPFLSVYPNAVSLRAVDSPDVTVVPWFNIIFLTFLALCVLLARRMWMQFRLRTIAPMIDDVNDALEDVSESGEEAARRARGFFSRLIGR</sequence>
<proteinExistence type="predicted"/>
<feature type="transmembrane region" description="Helical" evidence="1">
    <location>
        <begin position="149"/>
        <end position="168"/>
    </location>
</feature>
<dbReference type="Proteomes" id="UP000186098">
    <property type="component" value="Unassembled WGS sequence"/>
</dbReference>
<protein>
    <recommendedName>
        <fullName evidence="4">DUF1523 family protein</fullName>
    </recommendedName>
</protein>
<evidence type="ECO:0000313" key="2">
    <source>
        <dbReference type="EMBL" id="SIS55561.1"/>
    </source>
</evidence>
<keyword evidence="1" id="KW-0812">Transmembrane</keyword>
<gene>
    <name evidence="2" type="ORF">SAMN05421795_101540</name>
</gene>
<evidence type="ECO:0008006" key="4">
    <source>
        <dbReference type="Google" id="ProtNLM"/>
    </source>
</evidence>
<dbReference type="InterPro" id="IPR011088">
    <property type="entry name" value="Phage_phiNM3_A0EWY4"/>
</dbReference>
<dbReference type="Pfam" id="PF07509">
    <property type="entry name" value="DUF1523"/>
    <property type="match status" value="1"/>
</dbReference>